<proteinExistence type="predicted"/>
<keyword evidence="1" id="KW-0596">Phosphopantetheine</keyword>
<evidence type="ECO:0000256" key="2">
    <source>
        <dbReference type="ARBA" id="ARBA00022553"/>
    </source>
</evidence>
<dbReference type="SUPFAM" id="SSF47336">
    <property type="entry name" value="ACP-like"/>
    <property type="match status" value="1"/>
</dbReference>
<evidence type="ECO:0000313" key="4">
    <source>
        <dbReference type="EMBL" id="XDK24337.1"/>
    </source>
</evidence>
<keyword evidence="2" id="KW-0597">Phosphoprotein</keyword>
<dbReference type="PROSITE" id="PS00012">
    <property type="entry name" value="PHOSPHOPANTETHEINE"/>
    <property type="match status" value="1"/>
</dbReference>
<dbReference type="EMBL" id="CP162601">
    <property type="protein sequence ID" value="XDK24337.1"/>
    <property type="molecule type" value="Genomic_DNA"/>
</dbReference>
<dbReference type="AlphaFoldDB" id="A0AB39HA73"/>
<organism evidence="4">
    <name type="scientific">Vibrio sp. HB236076</name>
    <dbReference type="NCBI Taxonomy" id="3232307"/>
    <lineage>
        <taxon>Bacteria</taxon>
        <taxon>Pseudomonadati</taxon>
        <taxon>Pseudomonadota</taxon>
        <taxon>Gammaproteobacteria</taxon>
        <taxon>Vibrionales</taxon>
        <taxon>Vibrionaceae</taxon>
        <taxon>Vibrio</taxon>
    </lineage>
</organism>
<dbReference type="InterPro" id="IPR006162">
    <property type="entry name" value="Ppantetheine_attach_site"/>
</dbReference>
<protein>
    <submittedName>
        <fullName evidence="4">Phosphopantetheine-binding protein</fullName>
    </submittedName>
</protein>
<evidence type="ECO:0000259" key="3">
    <source>
        <dbReference type="PROSITE" id="PS50075"/>
    </source>
</evidence>
<feature type="domain" description="Carrier" evidence="3">
    <location>
        <begin position="1"/>
        <end position="74"/>
    </location>
</feature>
<dbReference type="Gene3D" id="1.10.1200.10">
    <property type="entry name" value="ACP-like"/>
    <property type="match status" value="1"/>
</dbReference>
<name>A0AB39HA73_9VIBR</name>
<dbReference type="InterPro" id="IPR036736">
    <property type="entry name" value="ACP-like_sf"/>
</dbReference>
<accession>A0AB39HA73</accession>
<dbReference type="RefSeq" id="WP_306100395.1">
    <property type="nucleotide sequence ID" value="NZ_CP162601.1"/>
</dbReference>
<dbReference type="InterPro" id="IPR009081">
    <property type="entry name" value="PP-bd_ACP"/>
</dbReference>
<reference evidence="4" key="1">
    <citation type="submission" date="2024-07" db="EMBL/GenBank/DDBJ databases">
        <title>Genome Analysis of a Potential Novel Vibrio Species Secreting pH- and Thermo-stable Alginate Lyase and its Application in Producing Alginate Oligosaccharides.</title>
        <authorList>
            <person name="Huang H."/>
            <person name="Bao K."/>
        </authorList>
    </citation>
    <scope>NUCLEOTIDE SEQUENCE</scope>
    <source>
        <strain evidence="4">HB236076</strain>
    </source>
</reference>
<sequence length="85" mass="9492">MEEAELRQLVTLVWDPAAQSLGLDENLFEYGLNSIHILRLVDALSQHAGVSATLSDFYTQPSLSHWLKTCRQLREQEANHGGVTA</sequence>
<gene>
    <name evidence="4" type="ORF">AB0763_08885</name>
</gene>
<dbReference type="Pfam" id="PF00550">
    <property type="entry name" value="PP-binding"/>
    <property type="match status" value="1"/>
</dbReference>
<dbReference type="PROSITE" id="PS50075">
    <property type="entry name" value="CARRIER"/>
    <property type="match status" value="1"/>
</dbReference>
<evidence type="ECO:0000256" key="1">
    <source>
        <dbReference type="ARBA" id="ARBA00022450"/>
    </source>
</evidence>
<dbReference type="KEGG" id="vih:AB0763_08885"/>